<evidence type="ECO:0000256" key="2">
    <source>
        <dbReference type="ARBA" id="ARBA00012438"/>
    </source>
</evidence>
<dbReference type="InterPro" id="IPR036097">
    <property type="entry name" value="HisK_dim/P_sf"/>
</dbReference>
<evidence type="ECO:0000259" key="9">
    <source>
        <dbReference type="PROSITE" id="PS50109"/>
    </source>
</evidence>
<accession>A0A939BQ08</accession>
<dbReference type="Pfam" id="PF14417">
    <property type="entry name" value="MEDS"/>
    <property type="match status" value="1"/>
</dbReference>
<reference evidence="10" key="1">
    <citation type="submission" date="2021-01" db="EMBL/GenBank/DDBJ databases">
        <title>Genomic Encyclopedia of Type Strains, Phase IV (KMG-IV): sequencing the most valuable type-strain genomes for metagenomic binning, comparative biology and taxonomic classification.</title>
        <authorList>
            <person name="Goeker M."/>
        </authorList>
    </citation>
    <scope>NUCLEOTIDE SEQUENCE</scope>
    <source>
        <strain evidence="10">DSM 25523</strain>
    </source>
</reference>
<sequence>MSIASIPLTSKINITTGSHILYFYNDLQGYVENASSFILSGIQMGQHVIFIDSPERYQLILDQLGESLGPHQDKLQYIDHYHFYEMYGDFHFERVLLNLNNAINPYISEAIPIRLWGHVDWVDQPGILKKLHSYESQCDITISDLGFLTVCAYDGTSVPAAIQIEMMRSHEYLMTDHELVLSNLYPKNKLSQTTFPSLSVQSKIDTEMDLYKQKLDFVHVVSHEVRNPLTVIRAYASLLLARETDPEAIQKLEAIIDYVKLIDNELTHIINTEEMLTSEALWRKKVILVESLLEEVLSVMRVKARTQNINLDVKLDLPVNLLLRCNANGFKLIVSNLLSNAIKYSDEGGTVRFTAYATDKHLTMIVEDNGIGMNQEQVNMLFRKYGKINEEKSGQGIGLFMVKKLIENFEGEIEVDSQLYVGTTFTVLLPI</sequence>
<dbReference type="EMBL" id="JAFBEB010000009">
    <property type="protein sequence ID" value="MBM7591105.1"/>
    <property type="molecule type" value="Genomic_DNA"/>
</dbReference>
<protein>
    <recommendedName>
        <fullName evidence="2">histidine kinase</fullName>
        <ecNumber evidence="2">2.7.13.3</ecNumber>
    </recommendedName>
</protein>
<evidence type="ECO:0000256" key="4">
    <source>
        <dbReference type="ARBA" id="ARBA00022679"/>
    </source>
</evidence>
<keyword evidence="4" id="KW-0808">Transferase</keyword>
<evidence type="ECO:0000256" key="3">
    <source>
        <dbReference type="ARBA" id="ARBA00022553"/>
    </source>
</evidence>
<dbReference type="SMART" id="SM00388">
    <property type="entry name" value="HisKA"/>
    <property type="match status" value="1"/>
</dbReference>
<dbReference type="GO" id="GO:0000155">
    <property type="term" value="F:phosphorelay sensor kinase activity"/>
    <property type="evidence" value="ECO:0007669"/>
    <property type="project" value="InterPro"/>
</dbReference>
<keyword evidence="7" id="KW-0067">ATP-binding</keyword>
<gene>
    <name evidence="10" type="ORF">JOD01_002731</name>
</gene>
<dbReference type="InterPro" id="IPR025847">
    <property type="entry name" value="MEDS_domain"/>
</dbReference>
<dbReference type="Gene3D" id="1.10.287.130">
    <property type="match status" value="1"/>
</dbReference>
<dbReference type="EC" id="2.7.13.3" evidence="2"/>
<evidence type="ECO:0000256" key="5">
    <source>
        <dbReference type="ARBA" id="ARBA00022741"/>
    </source>
</evidence>
<dbReference type="Proteomes" id="UP000717624">
    <property type="component" value="Unassembled WGS sequence"/>
</dbReference>
<dbReference type="CDD" id="cd00075">
    <property type="entry name" value="HATPase"/>
    <property type="match status" value="1"/>
</dbReference>
<keyword evidence="8" id="KW-0902">Two-component regulatory system</keyword>
<dbReference type="SMART" id="SM00387">
    <property type="entry name" value="HATPase_c"/>
    <property type="match status" value="1"/>
</dbReference>
<dbReference type="InterPro" id="IPR003661">
    <property type="entry name" value="HisK_dim/P_dom"/>
</dbReference>
<dbReference type="AlphaFoldDB" id="A0A939BQ08"/>
<proteinExistence type="predicted"/>
<evidence type="ECO:0000313" key="10">
    <source>
        <dbReference type="EMBL" id="MBM7591105.1"/>
    </source>
</evidence>
<evidence type="ECO:0000256" key="7">
    <source>
        <dbReference type="ARBA" id="ARBA00022840"/>
    </source>
</evidence>
<keyword evidence="6 10" id="KW-0418">Kinase</keyword>
<keyword evidence="3" id="KW-0597">Phosphoprotein</keyword>
<dbReference type="InterPro" id="IPR036890">
    <property type="entry name" value="HATPase_C_sf"/>
</dbReference>
<comment type="caution">
    <text evidence="10">The sequence shown here is derived from an EMBL/GenBank/DDBJ whole genome shotgun (WGS) entry which is preliminary data.</text>
</comment>
<dbReference type="PRINTS" id="PR00344">
    <property type="entry name" value="BCTRLSENSOR"/>
</dbReference>
<organism evidence="10 11">
    <name type="scientific">Brevibacillus fulvus</name>
    <dbReference type="NCBI Taxonomy" id="1125967"/>
    <lineage>
        <taxon>Bacteria</taxon>
        <taxon>Bacillati</taxon>
        <taxon>Bacillota</taxon>
        <taxon>Bacilli</taxon>
        <taxon>Bacillales</taxon>
        <taxon>Paenibacillaceae</taxon>
        <taxon>Brevibacillus</taxon>
    </lineage>
</organism>
<dbReference type="Pfam" id="PF00512">
    <property type="entry name" value="HisKA"/>
    <property type="match status" value="1"/>
</dbReference>
<dbReference type="PANTHER" id="PTHR43547">
    <property type="entry name" value="TWO-COMPONENT HISTIDINE KINASE"/>
    <property type="match status" value="1"/>
</dbReference>
<dbReference type="Pfam" id="PF02518">
    <property type="entry name" value="HATPase_c"/>
    <property type="match status" value="1"/>
</dbReference>
<dbReference type="Gene3D" id="3.30.565.10">
    <property type="entry name" value="Histidine kinase-like ATPase, C-terminal domain"/>
    <property type="match status" value="1"/>
</dbReference>
<evidence type="ECO:0000256" key="1">
    <source>
        <dbReference type="ARBA" id="ARBA00000085"/>
    </source>
</evidence>
<comment type="catalytic activity">
    <reaction evidence="1">
        <text>ATP + protein L-histidine = ADP + protein N-phospho-L-histidine.</text>
        <dbReference type="EC" id="2.7.13.3"/>
    </reaction>
</comment>
<evidence type="ECO:0000256" key="6">
    <source>
        <dbReference type="ARBA" id="ARBA00022777"/>
    </source>
</evidence>
<evidence type="ECO:0000256" key="8">
    <source>
        <dbReference type="ARBA" id="ARBA00023012"/>
    </source>
</evidence>
<name>A0A939BQ08_9BACL</name>
<dbReference type="InterPro" id="IPR005467">
    <property type="entry name" value="His_kinase_dom"/>
</dbReference>
<evidence type="ECO:0000313" key="11">
    <source>
        <dbReference type="Proteomes" id="UP000717624"/>
    </source>
</evidence>
<dbReference type="InterPro" id="IPR003594">
    <property type="entry name" value="HATPase_dom"/>
</dbReference>
<dbReference type="CDD" id="cd00082">
    <property type="entry name" value="HisKA"/>
    <property type="match status" value="1"/>
</dbReference>
<dbReference type="PROSITE" id="PS50109">
    <property type="entry name" value="HIS_KIN"/>
    <property type="match status" value="1"/>
</dbReference>
<dbReference type="SUPFAM" id="SSF55874">
    <property type="entry name" value="ATPase domain of HSP90 chaperone/DNA topoisomerase II/histidine kinase"/>
    <property type="match status" value="1"/>
</dbReference>
<dbReference type="InterPro" id="IPR004358">
    <property type="entry name" value="Sig_transdc_His_kin-like_C"/>
</dbReference>
<dbReference type="GO" id="GO:0005524">
    <property type="term" value="F:ATP binding"/>
    <property type="evidence" value="ECO:0007669"/>
    <property type="project" value="UniProtKB-KW"/>
</dbReference>
<keyword evidence="11" id="KW-1185">Reference proteome</keyword>
<dbReference type="RefSeq" id="WP_204518845.1">
    <property type="nucleotide sequence ID" value="NZ_BAABIN010000014.1"/>
</dbReference>
<dbReference type="PANTHER" id="PTHR43547:SF2">
    <property type="entry name" value="HYBRID SIGNAL TRANSDUCTION HISTIDINE KINASE C"/>
    <property type="match status" value="1"/>
</dbReference>
<feature type="domain" description="Histidine kinase" evidence="9">
    <location>
        <begin position="220"/>
        <end position="431"/>
    </location>
</feature>
<keyword evidence="5" id="KW-0547">Nucleotide-binding</keyword>
<dbReference type="SUPFAM" id="SSF47384">
    <property type="entry name" value="Homodimeric domain of signal transducing histidine kinase"/>
    <property type="match status" value="1"/>
</dbReference>